<feature type="DNA-binding region" description="H-T-H motif" evidence="4">
    <location>
        <begin position="30"/>
        <end position="49"/>
    </location>
</feature>
<dbReference type="SUPFAM" id="SSF46689">
    <property type="entry name" value="Homeodomain-like"/>
    <property type="match status" value="1"/>
</dbReference>
<keyword evidence="1" id="KW-0805">Transcription regulation</keyword>
<evidence type="ECO:0000313" key="6">
    <source>
        <dbReference type="EMBL" id="GAA1090227.1"/>
    </source>
</evidence>
<evidence type="ECO:0000259" key="5">
    <source>
        <dbReference type="PROSITE" id="PS50977"/>
    </source>
</evidence>
<keyword evidence="2 4" id="KW-0238">DNA-binding</keyword>
<dbReference type="PRINTS" id="PR00455">
    <property type="entry name" value="HTHTETR"/>
</dbReference>
<name>A0ABP4E377_9ACTN</name>
<dbReference type="InterPro" id="IPR001647">
    <property type="entry name" value="HTH_TetR"/>
</dbReference>
<evidence type="ECO:0000313" key="7">
    <source>
        <dbReference type="Proteomes" id="UP001501581"/>
    </source>
</evidence>
<keyword evidence="3" id="KW-0804">Transcription</keyword>
<sequence>MTGQRRESTEQALLRAARTVFADKGFFNAKITDITREAGCSAGSFYTYYENKTQILDALLDEFTGQVTAASLASRSGSPYEQISGVVGAFWTAFRAHRPEMIGLFGLRLTDARYATRWREVRALGVSGIAAQLVEFERSGCRLVGEPQVLASALLSMLESFAWTWIAEDGDLGVPAPGDDEAIATLSRMWFAMLFGPQPDLGDG</sequence>
<dbReference type="EMBL" id="BAAALG010000001">
    <property type="protein sequence ID" value="GAA1090227.1"/>
    <property type="molecule type" value="Genomic_DNA"/>
</dbReference>
<comment type="caution">
    <text evidence="6">The sequence shown here is derived from an EMBL/GenBank/DDBJ whole genome shotgun (WGS) entry which is preliminary data.</text>
</comment>
<dbReference type="Gene3D" id="1.10.10.60">
    <property type="entry name" value="Homeodomain-like"/>
    <property type="match status" value="1"/>
</dbReference>
<dbReference type="InterPro" id="IPR036271">
    <property type="entry name" value="Tet_transcr_reg_TetR-rel_C_sf"/>
</dbReference>
<feature type="domain" description="HTH tetR-type" evidence="5">
    <location>
        <begin position="7"/>
        <end position="67"/>
    </location>
</feature>
<accession>A0ABP4E377</accession>
<dbReference type="RefSeq" id="WP_343990070.1">
    <property type="nucleotide sequence ID" value="NZ_BAAALG010000001.1"/>
</dbReference>
<protein>
    <recommendedName>
        <fullName evidence="5">HTH tetR-type domain-containing protein</fullName>
    </recommendedName>
</protein>
<dbReference type="PANTHER" id="PTHR30055:SF238">
    <property type="entry name" value="MYCOFACTOCIN BIOSYNTHESIS TRANSCRIPTIONAL REGULATOR MFTR-RELATED"/>
    <property type="match status" value="1"/>
</dbReference>
<dbReference type="Pfam" id="PF00440">
    <property type="entry name" value="TetR_N"/>
    <property type="match status" value="1"/>
</dbReference>
<dbReference type="Gene3D" id="1.10.357.10">
    <property type="entry name" value="Tetracycline Repressor, domain 2"/>
    <property type="match status" value="1"/>
</dbReference>
<reference evidence="7" key="1">
    <citation type="journal article" date="2019" name="Int. J. Syst. Evol. Microbiol.">
        <title>The Global Catalogue of Microorganisms (GCM) 10K type strain sequencing project: providing services to taxonomists for standard genome sequencing and annotation.</title>
        <authorList>
            <consortium name="The Broad Institute Genomics Platform"/>
            <consortium name="The Broad Institute Genome Sequencing Center for Infectious Disease"/>
            <person name="Wu L."/>
            <person name="Ma J."/>
        </authorList>
    </citation>
    <scope>NUCLEOTIDE SEQUENCE [LARGE SCALE GENOMIC DNA]</scope>
    <source>
        <strain evidence="7">JCM 13008</strain>
    </source>
</reference>
<dbReference type="Proteomes" id="UP001501581">
    <property type="component" value="Unassembled WGS sequence"/>
</dbReference>
<evidence type="ECO:0000256" key="2">
    <source>
        <dbReference type="ARBA" id="ARBA00023125"/>
    </source>
</evidence>
<evidence type="ECO:0000256" key="1">
    <source>
        <dbReference type="ARBA" id="ARBA00023015"/>
    </source>
</evidence>
<dbReference type="PROSITE" id="PS50977">
    <property type="entry name" value="HTH_TETR_2"/>
    <property type="match status" value="1"/>
</dbReference>
<dbReference type="InterPro" id="IPR050109">
    <property type="entry name" value="HTH-type_TetR-like_transc_reg"/>
</dbReference>
<keyword evidence="7" id="KW-1185">Reference proteome</keyword>
<proteinExistence type="predicted"/>
<dbReference type="InterPro" id="IPR009057">
    <property type="entry name" value="Homeodomain-like_sf"/>
</dbReference>
<evidence type="ECO:0000256" key="3">
    <source>
        <dbReference type="ARBA" id="ARBA00023163"/>
    </source>
</evidence>
<gene>
    <name evidence="6" type="ORF">GCM10009668_00900</name>
</gene>
<dbReference type="SUPFAM" id="SSF48498">
    <property type="entry name" value="Tetracyclin repressor-like, C-terminal domain"/>
    <property type="match status" value="1"/>
</dbReference>
<organism evidence="6 7">
    <name type="scientific">Nocardioides dubius</name>
    <dbReference type="NCBI Taxonomy" id="317019"/>
    <lineage>
        <taxon>Bacteria</taxon>
        <taxon>Bacillati</taxon>
        <taxon>Actinomycetota</taxon>
        <taxon>Actinomycetes</taxon>
        <taxon>Propionibacteriales</taxon>
        <taxon>Nocardioidaceae</taxon>
        <taxon>Nocardioides</taxon>
    </lineage>
</organism>
<evidence type="ECO:0000256" key="4">
    <source>
        <dbReference type="PROSITE-ProRule" id="PRU00335"/>
    </source>
</evidence>
<dbReference type="PANTHER" id="PTHR30055">
    <property type="entry name" value="HTH-TYPE TRANSCRIPTIONAL REGULATOR RUTR"/>
    <property type="match status" value="1"/>
</dbReference>